<reference evidence="1" key="1">
    <citation type="submission" date="2020-08" db="EMBL/GenBank/DDBJ databases">
        <title>Multicomponent nature underlies the extraordinary mechanical properties of spider dragline silk.</title>
        <authorList>
            <person name="Kono N."/>
            <person name="Nakamura H."/>
            <person name="Mori M."/>
            <person name="Yoshida Y."/>
            <person name="Ohtoshi R."/>
            <person name="Malay A.D."/>
            <person name="Moran D.A.P."/>
            <person name="Tomita M."/>
            <person name="Numata K."/>
            <person name="Arakawa K."/>
        </authorList>
    </citation>
    <scope>NUCLEOTIDE SEQUENCE</scope>
</reference>
<keyword evidence="2" id="KW-1185">Reference proteome</keyword>
<sequence length="90" mass="10364">MLFVACLESFSLLFCKRQETHLWAAPVTAKELRDISPTAMFCNKRKLPFSAEQTLKTWKCLSLQTTERHVGRFLPPLSATEPPLFSFFVK</sequence>
<comment type="caution">
    <text evidence="1">The sequence shown here is derived from an EMBL/GenBank/DDBJ whole genome shotgun (WGS) entry which is preliminary data.</text>
</comment>
<dbReference type="EMBL" id="BMAW01020950">
    <property type="protein sequence ID" value="GFT70895.1"/>
    <property type="molecule type" value="Genomic_DNA"/>
</dbReference>
<evidence type="ECO:0000313" key="2">
    <source>
        <dbReference type="Proteomes" id="UP000887013"/>
    </source>
</evidence>
<protein>
    <submittedName>
        <fullName evidence="1">Uncharacterized protein</fullName>
    </submittedName>
</protein>
<dbReference type="AlphaFoldDB" id="A0A8X6PHK1"/>
<name>A0A8X6PHK1_NEPPI</name>
<proteinExistence type="predicted"/>
<accession>A0A8X6PHK1</accession>
<dbReference type="Proteomes" id="UP000887013">
    <property type="component" value="Unassembled WGS sequence"/>
</dbReference>
<evidence type="ECO:0000313" key="1">
    <source>
        <dbReference type="EMBL" id="GFT70895.1"/>
    </source>
</evidence>
<gene>
    <name evidence="1" type="ORF">NPIL_182071</name>
</gene>
<organism evidence="1 2">
    <name type="scientific">Nephila pilipes</name>
    <name type="common">Giant wood spider</name>
    <name type="synonym">Nephila maculata</name>
    <dbReference type="NCBI Taxonomy" id="299642"/>
    <lineage>
        <taxon>Eukaryota</taxon>
        <taxon>Metazoa</taxon>
        <taxon>Ecdysozoa</taxon>
        <taxon>Arthropoda</taxon>
        <taxon>Chelicerata</taxon>
        <taxon>Arachnida</taxon>
        <taxon>Araneae</taxon>
        <taxon>Araneomorphae</taxon>
        <taxon>Entelegynae</taxon>
        <taxon>Araneoidea</taxon>
        <taxon>Nephilidae</taxon>
        <taxon>Nephila</taxon>
    </lineage>
</organism>